<dbReference type="SUPFAM" id="SSF52743">
    <property type="entry name" value="Subtilisin-like"/>
    <property type="match status" value="1"/>
</dbReference>
<evidence type="ECO:0000313" key="3">
    <source>
        <dbReference type="EMBL" id="KAF4628214.1"/>
    </source>
</evidence>
<dbReference type="InterPro" id="IPR030400">
    <property type="entry name" value="Sedolisin_dom"/>
</dbReference>
<organism evidence="3 4">
    <name type="scientific">Cudoniella acicularis</name>
    <dbReference type="NCBI Taxonomy" id="354080"/>
    <lineage>
        <taxon>Eukaryota</taxon>
        <taxon>Fungi</taxon>
        <taxon>Dikarya</taxon>
        <taxon>Ascomycota</taxon>
        <taxon>Pezizomycotina</taxon>
        <taxon>Leotiomycetes</taxon>
        <taxon>Helotiales</taxon>
        <taxon>Tricladiaceae</taxon>
        <taxon>Cudoniella</taxon>
    </lineage>
</organism>
<dbReference type="Gene3D" id="3.40.50.200">
    <property type="entry name" value="Peptidase S8/S53 domain"/>
    <property type="match status" value="1"/>
</dbReference>
<dbReference type="AlphaFoldDB" id="A0A8H4W236"/>
<accession>A0A8H4W236</accession>
<evidence type="ECO:0000313" key="4">
    <source>
        <dbReference type="Proteomes" id="UP000566819"/>
    </source>
</evidence>
<feature type="domain" description="Peptidase S53" evidence="2">
    <location>
        <begin position="13"/>
        <end position="289"/>
    </location>
</feature>
<protein>
    <recommendedName>
        <fullName evidence="2">Peptidase S53 domain-containing protein</fullName>
    </recommendedName>
</protein>
<dbReference type="PANTHER" id="PTHR14218:SF19">
    <property type="entry name" value="SERINE PROTEASE AORO, PUTATIVE (AFU_ORTHOLOGUE AFUA_6G10250)-RELATED"/>
    <property type="match status" value="1"/>
</dbReference>
<dbReference type="GO" id="GO:0006508">
    <property type="term" value="P:proteolysis"/>
    <property type="evidence" value="ECO:0007669"/>
    <property type="project" value="InterPro"/>
</dbReference>
<evidence type="ECO:0000259" key="2">
    <source>
        <dbReference type="PROSITE" id="PS51695"/>
    </source>
</evidence>
<evidence type="ECO:0000256" key="1">
    <source>
        <dbReference type="PROSITE-ProRule" id="PRU01032"/>
    </source>
</evidence>
<proteinExistence type="predicted"/>
<comment type="caution">
    <text evidence="3">The sequence shown here is derived from an EMBL/GenBank/DDBJ whole genome shotgun (WGS) entry which is preliminary data.</text>
</comment>
<dbReference type="OrthoDB" id="409122at2759"/>
<keyword evidence="4" id="KW-1185">Reference proteome</keyword>
<dbReference type="EMBL" id="JAAMPI010000844">
    <property type="protein sequence ID" value="KAF4628214.1"/>
    <property type="molecule type" value="Genomic_DNA"/>
</dbReference>
<reference evidence="3 4" key="1">
    <citation type="submission" date="2020-03" db="EMBL/GenBank/DDBJ databases">
        <title>Draft Genome Sequence of Cudoniella acicularis.</title>
        <authorList>
            <person name="Buettner E."/>
            <person name="Kellner H."/>
        </authorList>
    </citation>
    <scope>NUCLEOTIDE SEQUENCE [LARGE SCALE GENOMIC DNA]</scope>
    <source>
        <strain evidence="3 4">DSM 108380</strain>
    </source>
</reference>
<dbReference type="InterPro" id="IPR036852">
    <property type="entry name" value="Peptidase_S8/S53_dom_sf"/>
</dbReference>
<dbReference type="PANTHER" id="PTHR14218">
    <property type="entry name" value="PROTEASE S8 TRIPEPTIDYL PEPTIDASE I CLN2"/>
    <property type="match status" value="1"/>
</dbReference>
<name>A0A8H4W236_9HELO</name>
<sequence length="289" mass="31255">MAIAQELSMCDTYITPPCIAAMYNITQSTKAAPGNEMGIFEEGDYYDAESLVEFFATFASHGRTQTSRRRRGTAPGAFATGESDLDLQISYPIIYPQNSIIFLTDDINYALGLESRGNFLNTFFDAIDGSYCTYSAYGETRNSNIDPVYPDPLVTGYKGQLQCGVYQPTNFISISYGKQEDDLPTNYQQRQCSEMMKLGMQGVSIVLASGDSGVAARGTDGGNSDGCLGTGEVFNTDFPASFLYVTAVGATYLSSDAGATAIKRFLCHDSHLAADPPTSTQLQVTKIPH</sequence>
<dbReference type="Proteomes" id="UP000566819">
    <property type="component" value="Unassembled WGS sequence"/>
</dbReference>
<dbReference type="PROSITE" id="PS51695">
    <property type="entry name" value="SEDOLISIN"/>
    <property type="match status" value="1"/>
</dbReference>
<comment type="caution">
    <text evidence="1">Lacks conserved residue(s) required for the propagation of feature annotation.</text>
</comment>
<dbReference type="InterPro" id="IPR050819">
    <property type="entry name" value="Tripeptidyl-peptidase_I"/>
</dbReference>
<gene>
    <name evidence="3" type="ORF">G7Y89_g9939</name>
</gene>
<dbReference type="GO" id="GO:0004252">
    <property type="term" value="F:serine-type endopeptidase activity"/>
    <property type="evidence" value="ECO:0007669"/>
    <property type="project" value="InterPro"/>
</dbReference>
<dbReference type="GO" id="GO:0008240">
    <property type="term" value="F:tripeptidyl-peptidase activity"/>
    <property type="evidence" value="ECO:0007669"/>
    <property type="project" value="TreeGrafter"/>
</dbReference>